<dbReference type="EMBL" id="BAAAQT010000005">
    <property type="protein sequence ID" value="GAA2172536.1"/>
    <property type="molecule type" value="Genomic_DNA"/>
</dbReference>
<feature type="transmembrane region" description="Helical" evidence="1">
    <location>
        <begin position="77"/>
        <end position="95"/>
    </location>
</feature>
<keyword evidence="1" id="KW-0472">Membrane</keyword>
<dbReference type="PANTHER" id="PTHR37312:SF1">
    <property type="entry name" value="MEMBRANE-BOUND ACYLTRANSFERASE YKRP-RELATED"/>
    <property type="match status" value="1"/>
</dbReference>
<keyword evidence="3" id="KW-0012">Acyltransferase</keyword>
<evidence type="ECO:0000313" key="3">
    <source>
        <dbReference type="EMBL" id="GAA2172536.1"/>
    </source>
</evidence>
<comment type="caution">
    <text evidence="3">The sequence shown here is derived from an EMBL/GenBank/DDBJ whole genome shotgun (WGS) entry which is preliminary data.</text>
</comment>
<feature type="transmembrane region" description="Helical" evidence="1">
    <location>
        <begin position="156"/>
        <end position="173"/>
    </location>
</feature>
<dbReference type="InterPro" id="IPR002656">
    <property type="entry name" value="Acyl_transf_3_dom"/>
</dbReference>
<organism evidence="3 4">
    <name type="scientific">Agrococcus versicolor</name>
    <dbReference type="NCBI Taxonomy" id="501482"/>
    <lineage>
        <taxon>Bacteria</taxon>
        <taxon>Bacillati</taxon>
        <taxon>Actinomycetota</taxon>
        <taxon>Actinomycetes</taxon>
        <taxon>Micrococcales</taxon>
        <taxon>Microbacteriaceae</taxon>
        <taxon>Agrococcus</taxon>
    </lineage>
</organism>
<dbReference type="GO" id="GO:0016746">
    <property type="term" value="F:acyltransferase activity"/>
    <property type="evidence" value="ECO:0007669"/>
    <property type="project" value="UniProtKB-KW"/>
</dbReference>
<feature type="transmembrane region" description="Helical" evidence="1">
    <location>
        <begin position="270"/>
        <end position="290"/>
    </location>
</feature>
<dbReference type="InterPro" id="IPR052734">
    <property type="entry name" value="Nod_factor_acetyltransferase"/>
</dbReference>
<feature type="transmembrane region" description="Helical" evidence="1">
    <location>
        <begin position="107"/>
        <end position="126"/>
    </location>
</feature>
<accession>A0ABP5MDB0</accession>
<keyword evidence="4" id="KW-1185">Reference proteome</keyword>
<feature type="domain" description="Acyltransferase 3" evidence="2">
    <location>
        <begin position="13"/>
        <end position="322"/>
    </location>
</feature>
<reference evidence="4" key="1">
    <citation type="journal article" date="2019" name="Int. J. Syst. Evol. Microbiol.">
        <title>The Global Catalogue of Microorganisms (GCM) 10K type strain sequencing project: providing services to taxonomists for standard genome sequencing and annotation.</title>
        <authorList>
            <consortium name="The Broad Institute Genomics Platform"/>
            <consortium name="The Broad Institute Genome Sequencing Center for Infectious Disease"/>
            <person name="Wu L."/>
            <person name="Ma J."/>
        </authorList>
    </citation>
    <scope>NUCLEOTIDE SEQUENCE [LARGE SCALE GENOMIC DNA]</scope>
    <source>
        <strain evidence="4">JCM 16026</strain>
    </source>
</reference>
<keyword evidence="1" id="KW-0812">Transmembrane</keyword>
<sequence>MTETSARPKRRVPYWDNAKWLAMALVVVGHAIQPLALESDVALVPYLVIYAFHMPFFGVISGYFTTDRPGGKQYGRVIGDLLVPYVLFETIWSVVESLVQGSWSYNPVTPSWTLWFLLALAGFRVALPVIARLRWPLLWAVALAIVIGYFDDVDQTFSMMRAIQMLPFFVLGWELRRRDVMHHWLDRTHVRGIRAGAVAVFAAAVGLAALWPDLWRDMSLRHWLFLDRAYEEIAVGGEWWDGGIRLVIMLVTVALIAAAMVLVPRRRTFFTDWGAATMSIYLLHTFVLYWPREFDWLRDLSGEWWTLPAAVVGGLLLTMLLSTRVVRAATRWLVEPNVRWLMRRERDKAPATRPTATVTDGDAVR</sequence>
<dbReference type="Proteomes" id="UP001501599">
    <property type="component" value="Unassembled WGS sequence"/>
</dbReference>
<keyword evidence="3" id="KW-0808">Transferase</keyword>
<feature type="transmembrane region" description="Helical" evidence="1">
    <location>
        <begin position="133"/>
        <end position="150"/>
    </location>
</feature>
<feature type="transmembrane region" description="Helical" evidence="1">
    <location>
        <begin position="302"/>
        <end position="321"/>
    </location>
</feature>
<gene>
    <name evidence="3" type="ORF">GCM10009846_10890</name>
</gene>
<feature type="transmembrane region" description="Helical" evidence="1">
    <location>
        <begin position="43"/>
        <end position="65"/>
    </location>
</feature>
<dbReference type="Pfam" id="PF01757">
    <property type="entry name" value="Acyl_transf_3"/>
    <property type="match status" value="1"/>
</dbReference>
<name>A0ABP5MDB0_9MICO</name>
<evidence type="ECO:0000313" key="4">
    <source>
        <dbReference type="Proteomes" id="UP001501599"/>
    </source>
</evidence>
<evidence type="ECO:0000256" key="1">
    <source>
        <dbReference type="SAM" id="Phobius"/>
    </source>
</evidence>
<keyword evidence="1" id="KW-1133">Transmembrane helix</keyword>
<dbReference type="PANTHER" id="PTHR37312">
    <property type="entry name" value="MEMBRANE-BOUND ACYLTRANSFERASE YKRP-RELATED"/>
    <property type="match status" value="1"/>
</dbReference>
<feature type="transmembrane region" description="Helical" evidence="1">
    <location>
        <begin position="193"/>
        <end position="211"/>
    </location>
</feature>
<proteinExistence type="predicted"/>
<evidence type="ECO:0000259" key="2">
    <source>
        <dbReference type="Pfam" id="PF01757"/>
    </source>
</evidence>
<feature type="transmembrane region" description="Helical" evidence="1">
    <location>
        <begin position="20"/>
        <end position="37"/>
    </location>
</feature>
<feature type="transmembrane region" description="Helical" evidence="1">
    <location>
        <begin position="244"/>
        <end position="263"/>
    </location>
</feature>
<dbReference type="RefSeq" id="WP_344341277.1">
    <property type="nucleotide sequence ID" value="NZ_BAAAQT010000005.1"/>
</dbReference>
<protein>
    <submittedName>
        <fullName evidence="3">Acyltransferase family protein</fullName>
    </submittedName>
</protein>